<organism evidence="1 2">
    <name type="scientific">Pluteus cervinus</name>
    <dbReference type="NCBI Taxonomy" id="181527"/>
    <lineage>
        <taxon>Eukaryota</taxon>
        <taxon>Fungi</taxon>
        <taxon>Dikarya</taxon>
        <taxon>Basidiomycota</taxon>
        <taxon>Agaricomycotina</taxon>
        <taxon>Agaricomycetes</taxon>
        <taxon>Agaricomycetidae</taxon>
        <taxon>Agaricales</taxon>
        <taxon>Pluteineae</taxon>
        <taxon>Pluteaceae</taxon>
        <taxon>Pluteus</taxon>
    </lineage>
</organism>
<name>A0ACD3BGK9_9AGAR</name>
<proteinExistence type="predicted"/>
<gene>
    <name evidence="1" type="ORF">BDN72DRAFT_830130</name>
</gene>
<evidence type="ECO:0000313" key="2">
    <source>
        <dbReference type="Proteomes" id="UP000308600"/>
    </source>
</evidence>
<reference evidence="1 2" key="1">
    <citation type="journal article" date="2019" name="Nat. Ecol. Evol.">
        <title>Megaphylogeny resolves global patterns of mushroom evolution.</title>
        <authorList>
            <person name="Varga T."/>
            <person name="Krizsan K."/>
            <person name="Foldi C."/>
            <person name="Dima B."/>
            <person name="Sanchez-Garcia M."/>
            <person name="Sanchez-Ramirez S."/>
            <person name="Szollosi G.J."/>
            <person name="Szarkandi J.G."/>
            <person name="Papp V."/>
            <person name="Albert L."/>
            <person name="Andreopoulos W."/>
            <person name="Angelini C."/>
            <person name="Antonin V."/>
            <person name="Barry K.W."/>
            <person name="Bougher N.L."/>
            <person name="Buchanan P."/>
            <person name="Buyck B."/>
            <person name="Bense V."/>
            <person name="Catcheside P."/>
            <person name="Chovatia M."/>
            <person name="Cooper J."/>
            <person name="Damon W."/>
            <person name="Desjardin D."/>
            <person name="Finy P."/>
            <person name="Geml J."/>
            <person name="Haridas S."/>
            <person name="Hughes K."/>
            <person name="Justo A."/>
            <person name="Karasinski D."/>
            <person name="Kautmanova I."/>
            <person name="Kiss B."/>
            <person name="Kocsube S."/>
            <person name="Kotiranta H."/>
            <person name="LaButti K.M."/>
            <person name="Lechner B.E."/>
            <person name="Liimatainen K."/>
            <person name="Lipzen A."/>
            <person name="Lukacs Z."/>
            <person name="Mihaltcheva S."/>
            <person name="Morgado L.N."/>
            <person name="Niskanen T."/>
            <person name="Noordeloos M.E."/>
            <person name="Ohm R.A."/>
            <person name="Ortiz-Santana B."/>
            <person name="Ovrebo C."/>
            <person name="Racz N."/>
            <person name="Riley R."/>
            <person name="Savchenko A."/>
            <person name="Shiryaev A."/>
            <person name="Soop K."/>
            <person name="Spirin V."/>
            <person name="Szebenyi C."/>
            <person name="Tomsovsky M."/>
            <person name="Tulloss R.E."/>
            <person name="Uehling J."/>
            <person name="Grigoriev I.V."/>
            <person name="Vagvolgyi C."/>
            <person name="Papp T."/>
            <person name="Martin F.M."/>
            <person name="Miettinen O."/>
            <person name="Hibbett D.S."/>
            <person name="Nagy L.G."/>
        </authorList>
    </citation>
    <scope>NUCLEOTIDE SEQUENCE [LARGE SCALE GENOMIC DNA]</scope>
    <source>
        <strain evidence="1 2">NL-1719</strain>
    </source>
</reference>
<accession>A0ACD3BGK9</accession>
<dbReference type="EMBL" id="ML208259">
    <property type="protein sequence ID" value="TFK76956.1"/>
    <property type="molecule type" value="Genomic_DNA"/>
</dbReference>
<evidence type="ECO:0000313" key="1">
    <source>
        <dbReference type="EMBL" id="TFK76956.1"/>
    </source>
</evidence>
<protein>
    <submittedName>
        <fullName evidence="1">Uncharacterized protein</fullName>
    </submittedName>
</protein>
<dbReference type="Proteomes" id="UP000308600">
    <property type="component" value="Unassembled WGS sequence"/>
</dbReference>
<sequence length="600" mass="65225">MTQDKGELQIKDIGTVQYSKITMALRSIEVAYLRKVELGESEVLLFSQPETGYLPLPSSCPFSIPLTSDTPQSIQTPHSCIKHTLTATIHPMDPDQELVSKSLVVHTKRYSSHLHSIPVAPRTFTSGDPTRIEVQVPREHFRAGEPIPLYITIPPPSRELVAQQGLRLRNVRAELVRSVKVHGDDEDEEDAELEVDDQTQDLHLLSAAESSTAGEDLPQPSKSKAPPSPVVFAASYQGVIARSGASCRFHSSRPVQLRFVLHQPSPSGSPYEHPLSLSDPGFGYSETDADCASITQLTLLHSVTFRVNIHVSFVNVANRTERISVITIPVTILPPAAPLPEAEPSLDTAYQKKHDRPPVKTNREDDSDGTIPHYVGGEAGPSMVSAGAPPPFEEREAPPPFSTSASTSNHLPTFLEAENEIILPEHSLHDTDYQPLPSPPIFGEGLVFGFLSSQQFDGHSEDPGPFATPPPTVEMATRDPDLTSLADIEEPHAIEVLGLVLEQHDDSGGQEQPPPPPPALDDPSDPPPSIDSEFRSPEGPRRSPTPSLHMPYHLVELPPPPPTPGDAVVQPPVVDGHAPPPYLIPHVDVEHAPRPPPYVD</sequence>
<keyword evidence="2" id="KW-1185">Reference proteome</keyword>